<dbReference type="GeneID" id="92182510"/>
<proteinExistence type="predicted"/>
<feature type="compositionally biased region" description="Low complexity" evidence="1">
    <location>
        <begin position="51"/>
        <end position="84"/>
    </location>
</feature>
<evidence type="ECO:0000313" key="3">
    <source>
        <dbReference type="EMBL" id="KAK8847394.1"/>
    </source>
</evidence>
<dbReference type="RefSeq" id="XP_066800912.1">
    <property type="nucleotide sequence ID" value="XM_066948344.1"/>
</dbReference>
<evidence type="ECO:0000256" key="1">
    <source>
        <dbReference type="SAM" id="MobiDB-lite"/>
    </source>
</evidence>
<comment type="caution">
    <text evidence="3">The sequence shown here is derived from an EMBL/GenBank/DDBJ whole genome shotgun (WGS) entry which is preliminary data.</text>
</comment>
<dbReference type="Pfam" id="PF24845">
    <property type="entry name" value="DUF7721"/>
    <property type="match status" value="1"/>
</dbReference>
<feature type="domain" description="DUF7721" evidence="2">
    <location>
        <begin position="123"/>
        <end position="200"/>
    </location>
</feature>
<keyword evidence="4" id="KW-1185">Reference proteome</keyword>
<protein>
    <recommendedName>
        <fullName evidence="2">DUF7721 domain-containing protein</fullName>
    </recommendedName>
</protein>
<feature type="compositionally biased region" description="Low complexity" evidence="1">
    <location>
        <begin position="18"/>
        <end position="34"/>
    </location>
</feature>
<dbReference type="AlphaFoldDB" id="A0AAW0YW18"/>
<dbReference type="KEGG" id="kne:92182510"/>
<evidence type="ECO:0000259" key="2">
    <source>
        <dbReference type="Pfam" id="PF24845"/>
    </source>
</evidence>
<evidence type="ECO:0000313" key="4">
    <source>
        <dbReference type="Proteomes" id="UP001388673"/>
    </source>
</evidence>
<dbReference type="InterPro" id="IPR056138">
    <property type="entry name" value="DUF7721"/>
</dbReference>
<feature type="compositionally biased region" description="Gly residues" evidence="1">
    <location>
        <begin position="35"/>
        <end position="50"/>
    </location>
</feature>
<name>A0AAW0YW18_9TREE</name>
<dbReference type="PANTHER" id="PTHR39477:SF1">
    <property type="entry name" value="BETA-FLANKING PROTEIN"/>
    <property type="match status" value="1"/>
</dbReference>
<dbReference type="EMBL" id="JBCAWK010000010">
    <property type="protein sequence ID" value="KAK8847394.1"/>
    <property type="molecule type" value="Genomic_DNA"/>
</dbReference>
<dbReference type="Proteomes" id="UP001388673">
    <property type="component" value="Unassembled WGS sequence"/>
</dbReference>
<dbReference type="PANTHER" id="PTHR39477">
    <property type="entry name" value="CHROMOSOME 8, WHOLE GENOME SHOTGUN SEQUENCE"/>
    <property type="match status" value="1"/>
</dbReference>
<reference evidence="3 4" key="1">
    <citation type="journal article" date="2024" name="bioRxiv">
        <title>Comparative genomics of Cryptococcus and Kwoniella reveals pathogenesis evolution and contrasting karyotype dynamics via intercentromeric recombination or chromosome fusion.</title>
        <authorList>
            <person name="Coelho M.A."/>
            <person name="David-Palma M."/>
            <person name="Shea T."/>
            <person name="Bowers K."/>
            <person name="McGinley-Smith S."/>
            <person name="Mohammad A.W."/>
            <person name="Gnirke A."/>
            <person name="Yurkov A.M."/>
            <person name="Nowrousian M."/>
            <person name="Sun S."/>
            <person name="Cuomo C.A."/>
            <person name="Heitman J."/>
        </authorList>
    </citation>
    <scope>NUCLEOTIDE SEQUENCE [LARGE SCALE GENOMIC DNA]</scope>
    <source>
        <strain evidence="3 4">CBS 13917</strain>
    </source>
</reference>
<organism evidence="3 4">
    <name type="scientific">Kwoniella newhampshirensis</name>
    <dbReference type="NCBI Taxonomy" id="1651941"/>
    <lineage>
        <taxon>Eukaryota</taxon>
        <taxon>Fungi</taxon>
        <taxon>Dikarya</taxon>
        <taxon>Basidiomycota</taxon>
        <taxon>Agaricomycotina</taxon>
        <taxon>Tremellomycetes</taxon>
        <taxon>Tremellales</taxon>
        <taxon>Cryptococcaceae</taxon>
        <taxon>Kwoniella</taxon>
    </lineage>
</organism>
<feature type="compositionally biased region" description="Basic and acidic residues" evidence="1">
    <location>
        <begin position="1"/>
        <end position="12"/>
    </location>
</feature>
<gene>
    <name evidence="3" type="ORF">IAR55_005252</name>
</gene>
<accession>A0AAW0YW18</accession>
<feature type="region of interest" description="Disordered" evidence="1">
    <location>
        <begin position="1"/>
        <end position="108"/>
    </location>
</feature>
<sequence length="281" mass="28384">MDFIKKMAEEKLQGAMSGNSGNQQQGQGYDDQPSYGGGGQQDSYGGGRDSYGGQQASYGGQQDSYGGQQDSYGGGQQQSYGNDQEGYGQTGGAQYNRPHGEGGASFGGFGGGGGLPNLSTGAALEAANAHASNGNENSSLFSQAFSYIGNMNKDDTDVDEDRVQQQHQEAYGQGNAGSMSAGAMGSAAAMQALKQFTSGQSGAAGSGGGDMQSKIIGMAMSEAAKLFDQSGGAASGNKQDAVTSAGQTIMKMYLKSQVTGMMGGGNSGGLSSLMGMAQKFM</sequence>